<dbReference type="AlphaFoldDB" id="A0A166PGU4"/>
<gene>
    <name evidence="3" type="ORF">FIBSPDRAFT_855379</name>
    <name evidence="2" type="ORF">FIBSPDRAFT_880240</name>
</gene>
<evidence type="ECO:0000256" key="1">
    <source>
        <dbReference type="SAM" id="SignalP"/>
    </source>
</evidence>
<protein>
    <submittedName>
        <fullName evidence="3">Uncharacterized protein</fullName>
    </submittedName>
</protein>
<dbReference type="EMBL" id="KV417517">
    <property type="protein sequence ID" value="KZP26079.1"/>
    <property type="molecule type" value="Genomic_DNA"/>
</dbReference>
<sequence>MTTFVHDTMIFLAISCRLAADAVPAGDWRSRVLTVVTGKGLFSLSRSLMKGGQLYYL</sequence>
<feature type="signal peptide" evidence="1">
    <location>
        <begin position="1"/>
        <end position="20"/>
    </location>
</feature>
<dbReference type="EMBL" id="KV418472">
    <property type="protein sequence ID" value="KZP02548.1"/>
    <property type="molecule type" value="Genomic_DNA"/>
</dbReference>
<keyword evidence="4" id="KW-1185">Reference proteome</keyword>
<evidence type="ECO:0000313" key="3">
    <source>
        <dbReference type="EMBL" id="KZP26079.1"/>
    </source>
</evidence>
<evidence type="ECO:0000313" key="2">
    <source>
        <dbReference type="EMBL" id="KZP02548.1"/>
    </source>
</evidence>
<name>A0A166PGU4_9AGAM</name>
<feature type="chain" id="PRO_5007997419" evidence="1">
    <location>
        <begin position="21"/>
        <end position="57"/>
    </location>
</feature>
<keyword evidence="1" id="KW-0732">Signal</keyword>
<organism evidence="3 4">
    <name type="scientific">Athelia psychrophila</name>
    <dbReference type="NCBI Taxonomy" id="1759441"/>
    <lineage>
        <taxon>Eukaryota</taxon>
        <taxon>Fungi</taxon>
        <taxon>Dikarya</taxon>
        <taxon>Basidiomycota</taxon>
        <taxon>Agaricomycotina</taxon>
        <taxon>Agaricomycetes</taxon>
        <taxon>Agaricomycetidae</taxon>
        <taxon>Atheliales</taxon>
        <taxon>Atheliaceae</taxon>
        <taxon>Athelia</taxon>
    </lineage>
</organism>
<evidence type="ECO:0000313" key="4">
    <source>
        <dbReference type="Proteomes" id="UP000076532"/>
    </source>
</evidence>
<feature type="non-terminal residue" evidence="3">
    <location>
        <position position="1"/>
    </location>
</feature>
<accession>A0A166PGU4</accession>
<proteinExistence type="predicted"/>
<reference evidence="3 4" key="1">
    <citation type="journal article" date="2016" name="Mol. Biol. Evol.">
        <title>Comparative Genomics of Early-Diverging Mushroom-Forming Fungi Provides Insights into the Origins of Lignocellulose Decay Capabilities.</title>
        <authorList>
            <person name="Nagy L.G."/>
            <person name="Riley R."/>
            <person name="Tritt A."/>
            <person name="Adam C."/>
            <person name="Daum C."/>
            <person name="Floudas D."/>
            <person name="Sun H."/>
            <person name="Yadav J.S."/>
            <person name="Pangilinan J."/>
            <person name="Larsson K.H."/>
            <person name="Matsuura K."/>
            <person name="Barry K."/>
            <person name="Labutti K."/>
            <person name="Kuo R."/>
            <person name="Ohm R.A."/>
            <person name="Bhattacharya S.S."/>
            <person name="Shirouzu T."/>
            <person name="Yoshinaga Y."/>
            <person name="Martin F.M."/>
            <person name="Grigoriev I.V."/>
            <person name="Hibbett D.S."/>
        </authorList>
    </citation>
    <scope>NUCLEOTIDE SEQUENCE [LARGE SCALE GENOMIC DNA]</scope>
    <source>
        <strain evidence="3 4">CBS 109695</strain>
    </source>
</reference>
<dbReference type="Proteomes" id="UP000076532">
    <property type="component" value="Unassembled WGS sequence"/>
</dbReference>